<evidence type="ECO:0000256" key="8">
    <source>
        <dbReference type="ARBA" id="ARBA00023211"/>
    </source>
</evidence>
<feature type="binding site" evidence="13">
    <location>
        <begin position="308"/>
        <end position="313"/>
    </location>
    <ligand>
        <name>NADP(+)</name>
        <dbReference type="ChEBI" id="CHEBI:58349"/>
    </ligand>
</feature>
<dbReference type="EMBL" id="JAGISH010000002">
    <property type="protein sequence ID" value="MBP0482044.1"/>
    <property type="molecule type" value="Genomic_DNA"/>
</dbReference>
<feature type="binding site" evidence="11">
    <location>
        <position position="109"/>
    </location>
    <ligand>
        <name>D-threo-isocitrate</name>
        <dbReference type="ChEBI" id="CHEBI:15562"/>
    </ligand>
</feature>
<evidence type="ECO:0000256" key="12">
    <source>
        <dbReference type="PIRSR" id="PIRSR000108-3"/>
    </source>
</evidence>
<feature type="binding site" evidence="13">
    <location>
        <begin position="75"/>
        <end position="77"/>
    </location>
    <ligand>
        <name>NADP(+)</name>
        <dbReference type="ChEBI" id="CHEBI:58349"/>
    </ligand>
</feature>
<evidence type="ECO:0000256" key="11">
    <source>
        <dbReference type="PIRSR" id="PIRSR000108-2"/>
    </source>
</evidence>
<keyword evidence="8 9" id="KW-0464">Manganese</keyword>
<keyword evidence="3 9" id="KW-0816">Tricarboxylic acid cycle</keyword>
<dbReference type="AlphaFoldDB" id="A0A940S2I6"/>
<comment type="cofactor">
    <cofactor evidence="1">
        <name>Mn(2+)</name>
        <dbReference type="ChEBI" id="CHEBI:29035"/>
    </cofactor>
</comment>
<dbReference type="InterPro" id="IPR004790">
    <property type="entry name" value="Isocitrate_DH_NADP"/>
</dbReference>
<feature type="domain" description="Isopropylmalate dehydrogenase-like" evidence="14">
    <location>
        <begin position="9"/>
        <end position="394"/>
    </location>
</feature>
<dbReference type="RefSeq" id="WP_209359887.1">
    <property type="nucleotide sequence ID" value="NZ_JAGISH010000002.1"/>
</dbReference>
<dbReference type="GO" id="GO:0004450">
    <property type="term" value="F:isocitrate dehydrogenase (NADP+) activity"/>
    <property type="evidence" value="ECO:0007669"/>
    <property type="project" value="UniProtKB-UniRule"/>
</dbReference>
<dbReference type="EC" id="1.1.1.42" evidence="9"/>
<accession>A0A940S2I6</accession>
<evidence type="ECO:0000256" key="7">
    <source>
        <dbReference type="ARBA" id="ARBA00023002"/>
    </source>
</evidence>
<evidence type="ECO:0000313" key="15">
    <source>
        <dbReference type="EMBL" id="MBP0482044.1"/>
    </source>
</evidence>
<feature type="binding site" evidence="11">
    <location>
        <begin position="94"/>
        <end position="100"/>
    </location>
    <ligand>
        <name>D-threo-isocitrate</name>
        <dbReference type="ChEBI" id="CHEBI:15562"/>
    </ligand>
</feature>
<feature type="binding site" evidence="12">
    <location>
        <position position="250"/>
    </location>
    <ligand>
        <name>Mn(2+)</name>
        <dbReference type="ChEBI" id="CHEBI:29035"/>
    </ligand>
</feature>
<evidence type="ECO:0000313" key="16">
    <source>
        <dbReference type="Proteomes" id="UP000675940"/>
    </source>
</evidence>
<dbReference type="Pfam" id="PF00180">
    <property type="entry name" value="Iso_dh"/>
    <property type="match status" value="1"/>
</dbReference>
<feature type="site" description="Critical for catalysis" evidence="10">
    <location>
        <position position="210"/>
    </location>
</feature>
<dbReference type="GO" id="GO:0000287">
    <property type="term" value="F:magnesium ion binding"/>
    <property type="evidence" value="ECO:0007669"/>
    <property type="project" value="InterPro"/>
</dbReference>
<keyword evidence="6 9" id="KW-0521">NADP</keyword>
<proteinExistence type="inferred from homology"/>
<dbReference type="PANTHER" id="PTHR11822:SF21">
    <property type="entry name" value="ISOCITRATE DEHYDROGENASE [NADP], MITOCHONDRIAL"/>
    <property type="match status" value="1"/>
</dbReference>
<dbReference type="GO" id="GO:0051287">
    <property type="term" value="F:NAD binding"/>
    <property type="evidence" value="ECO:0007669"/>
    <property type="project" value="InterPro"/>
</dbReference>
<dbReference type="InterPro" id="IPR024084">
    <property type="entry name" value="IsoPropMal-DH-like_dom"/>
</dbReference>
<evidence type="ECO:0000256" key="2">
    <source>
        <dbReference type="ARBA" id="ARBA00007769"/>
    </source>
</evidence>
<dbReference type="SMART" id="SM01329">
    <property type="entry name" value="Iso_dh"/>
    <property type="match status" value="1"/>
</dbReference>
<dbReference type="Proteomes" id="UP000675940">
    <property type="component" value="Unassembled WGS sequence"/>
</dbReference>
<evidence type="ECO:0000256" key="3">
    <source>
        <dbReference type="ARBA" id="ARBA00022532"/>
    </source>
</evidence>
<dbReference type="GO" id="GO:0006102">
    <property type="term" value="P:isocitrate metabolic process"/>
    <property type="evidence" value="ECO:0007669"/>
    <property type="project" value="UniProtKB-UniRule"/>
</dbReference>
<dbReference type="PIRSF" id="PIRSF000108">
    <property type="entry name" value="IDH_NADP"/>
    <property type="match status" value="1"/>
</dbReference>
<evidence type="ECO:0000259" key="14">
    <source>
        <dbReference type="SMART" id="SM01329"/>
    </source>
</evidence>
<evidence type="ECO:0000256" key="9">
    <source>
        <dbReference type="PIRNR" id="PIRNR000108"/>
    </source>
</evidence>
<dbReference type="GO" id="GO:0006099">
    <property type="term" value="P:tricarboxylic acid cycle"/>
    <property type="evidence" value="ECO:0007669"/>
    <property type="project" value="UniProtKB-KW"/>
</dbReference>
<sequence>MTRIKVENPIVEMDGDEMTRIMWAFIKEKLILPYLDIDLLYYDLGIEERDRTDDQITIDAAEKTKEIGVAVKCATITPDEARVEEFGLKKMWRSPNGTIRNILGGVVFRQPIICRNVPRLVPGWTNPIVVGRHAFGDQYKATDFHFPSAGKLTMKWEGTNGEVIERDVYNAPGAGVYMGMYNQDESIRDFARASFNYGLNIGWPVYLSTKNTILKAYDGRFKDLFQEIFDAEFADKFTAAKIWYEHRLIDDMVACALKWNGKFVWACKNYDGDVQSDTVAQGFGSLGMMASVLMTPDGSVVEAEAAHGTVTRHYRQHQKGEATSTNSIASVYAWTGGLKHRAKLDGNVALRAFAETLERVIVETVESGNMTKDLALLVGPDQGWLTTMGFLEKIDENLNKALVG</sequence>
<evidence type="ECO:0000256" key="1">
    <source>
        <dbReference type="ARBA" id="ARBA00001936"/>
    </source>
</evidence>
<feature type="binding site" evidence="11">
    <location>
        <position position="132"/>
    </location>
    <ligand>
        <name>D-threo-isocitrate</name>
        <dbReference type="ChEBI" id="CHEBI:15562"/>
    </ligand>
</feature>
<feature type="binding site" evidence="12">
    <location>
        <position position="273"/>
    </location>
    <ligand>
        <name>Mn(2+)</name>
        <dbReference type="ChEBI" id="CHEBI:29035"/>
    </ligand>
</feature>
<feature type="binding site" evidence="13">
    <location>
        <position position="82"/>
    </location>
    <ligand>
        <name>NADP(+)</name>
        <dbReference type="ChEBI" id="CHEBI:58349"/>
    </ligand>
</feature>
<protein>
    <recommendedName>
        <fullName evidence="9">Isocitrate dehydrogenase [NADP]</fullName>
        <ecNumber evidence="9">1.1.1.42</ecNumber>
    </recommendedName>
</protein>
<evidence type="ECO:0000256" key="13">
    <source>
        <dbReference type="PIRSR" id="PIRSR000108-4"/>
    </source>
</evidence>
<keyword evidence="4 9" id="KW-0479">Metal-binding</keyword>
<dbReference type="PROSITE" id="PS00470">
    <property type="entry name" value="IDH_IMDH"/>
    <property type="match status" value="1"/>
</dbReference>
<reference evidence="15" key="1">
    <citation type="submission" date="2021-03" db="EMBL/GenBank/DDBJ databases">
        <title>Sagittula salina sp. nov. strain M10.9X isolated from the marine waste.</title>
        <authorList>
            <person name="Satari L."/>
            <person name="Molina-Menor E."/>
            <person name="Vidal-Verdu A."/>
            <person name="Pascual J."/>
            <person name="Pereto J."/>
            <person name="Porcar M."/>
        </authorList>
    </citation>
    <scope>NUCLEOTIDE SEQUENCE</scope>
    <source>
        <strain evidence="15">M10.9X</strain>
    </source>
</reference>
<comment type="similarity">
    <text evidence="2 9">Belongs to the isocitrate and isopropylmalate dehydrogenases family.</text>
</comment>
<comment type="catalytic activity">
    <reaction evidence="9">
        <text>D-threo-isocitrate + NADP(+) = 2-oxoglutarate + CO2 + NADPH</text>
        <dbReference type="Rhea" id="RHEA:19629"/>
        <dbReference type="ChEBI" id="CHEBI:15562"/>
        <dbReference type="ChEBI" id="CHEBI:16526"/>
        <dbReference type="ChEBI" id="CHEBI:16810"/>
        <dbReference type="ChEBI" id="CHEBI:57783"/>
        <dbReference type="ChEBI" id="CHEBI:58349"/>
        <dbReference type="EC" id="1.1.1.42"/>
    </reaction>
</comment>
<feature type="binding site" evidence="13">
    <location>
        <position position="258"/>
    </location>
    <ligand>
        <name>NADP(+)</name>
        <dbReference type="ChEBI" id="CHEBI:58349"/>
    </ligand>
</feature>
<comment type="cofactor">
    <cofactor evidence="9 12">
        <name>Mg(2+)</name>
        <dbReference type="ChEBI" id="CHEBI:18420"/>
    </cofactor>
    <cofactor evidence="9 12">
        <name>Mn(2+)</name>
        <dbReference type="ChEBI" id="CHEBI:29035"/>
    </cofactor>
    <text evidence="9 12">Binds 1 Mg(2+) or Mn(2+) ion per subunit.</text>
</comment>
<evidence type="ECO:0000256" key="4">
    <source>
        <dbReference type="ARBA" id="ARBA00022723"/>
    </source>
</evidence>
<feature type="binding site" evidence="13">
    <location>
        <position position="326"/>
    </location>
    <ligand>
        <name>NADP(+)</name>
        <dbReference type="ChEBI" id="CHEBI:58349"/>
    </ligand>
</feature>
<keyword evidence="5 9" id="KW-0460">Magnesium</keyword>
<dbReference type="Gene3D" id="3.40.718.10">
    <property type="entry name" value="Isopropylmalate Dehydrogenase"/>
    <property type="match status" value="1"/>
</dbReference>
<dbReference type="SUPFAM" id="SSF53659">
    <property type="entry name" value="Isocitrate/Isopropylmalate dehydrogenase-like"/>
    <property type="match status" value="1"/>
</dbReference>
<comment type="caution">
    <text evidence="15">The sequence shown here is derived from an EMBL/GenBank/DDBJ whole genome shotgun (WGS) entry which is preliminary data.</text>
</comment>
<feature type="site" description="Critical for catalysis" evidence="10">
    <location>
        <position position="139"/>
    </location>
</feature>
<feature type="binding site" evidence="11">
    <location>
        <position position="77"/>
    </location>
    <ligand>
        <name>D-threo-isocitrate</name>
        <dbReference type="ChEBI" id="CHEBI:15562"/>
    </ligand>
</feature>
<gene>
    <name evidence="15" type="ORF">J5474_06005</name>
</gene>
<name>A0A940S2I6_9RHOB</name>
<evidence type="ECO:0000256" key="6">
    <source>
        <dbReference type="ARBA" id="ARBA00022857"/>
    </source>
</evidence>
<evidence type="ECO:0000256" key="5">
    <source>
        <dbReference type="ARBA" id="ARBA00022842"/>
    </source>
</evidence>
<dbReference type="InterPro" id="IPR019818">
    <property type="entry name" value="IsoCit/isopropylmalate_DH_CS"/>
</dbReference>
<evidence type="ECO:0000256" key="10">
    <source>
        <dbReference type="PIRSR" id="PIRSR000108-1"/>
    </source>
</evidence>
<dbReference type="NCBIfam" id="TIGR00127">
    <property type="entry name" value="nadp_idh_euk"/>
    <property type="match status" value="1"/>
</dbReference>
<keyword evidence="7 9" id="KW-0560">Oxidoreductase</keyword>
<dbReference type="PANTHER" id="PTHR11822">
    <property type="entry name" value="NADP-SPECIFIC ISOCITRATE DEHYDROGENASE"/>
    <property type="match status" value="1"/>
</dbReference>
<organism evidence="15 16">
    <name type="scientific">Sagittula salina</name>
    <dbReference type="NCBI Taxonomy" id="2820268"/>
    <lineage>
        <taxon>Bacteria</taxon>
        <taxon>Pseudomonadati</taxon>
        <taxon>Pseudomonadota</taxon>
        <taxon>Alphaproteobacteria</taxon>
        <taxon>Rhodobacterales</taxon>
        <taxon>Roseobacteraceae</taxon>
        <taxon>Sagittula</taxon>
    </lineage>
</organism>
<dbReference type="NCBIfam" id="NF006156">
    <property type="entry name" value="PRK08299.1"/>
    <property type="match status" value="1"/>
</dbReference>
<keyword evidence="16" id="KW-1185">Reference proteome</keyword>